<dbReference type="SUPFAM" id="SSF53163">
    <property type="entry name" value="HybD-like"/>
    <property type="match status" value="1"/>
</dbReference>
<dbReference type="Proteomes" id="UP000297948">
    <property type="component" value="Unassembled WGS sequence"/>
</dbReference>
<keyword evidence="3" id="KW-1185">Reference proteome</keyword>
<evidence type="ECO:0000313" key="3">
    <source>
        <dbReference type="Proteomes" id="UP000297948"/>
    </source>
</evidence>
<protein>
    <submittedName>
        <fullName evidence="2">Hydrogenase maturation protease</fullName>
    </submittedName>
</protein>
<dbReference type="Pfam" id="PF01750">
    <property type="entry name" value="HycI"/>
    <property type="match status" value="1"/>
</dbReference>
<dbReference type="InterPro" id="IPR000671">
    <property type="entry name" value="Peptidase_A31"/>
</dbReference>
<organism evidence="2 3">
    <name type="scientific">Streptomyces palmae</name>
    <dbReference type="NCBI Taxonomy" id="1701085"/>
    <lineage>
        <taxon>Bacteria</taxon>
        <taxon>Bacillati</taxon>
        <taxon>Actinomycetota</taxon>
        <taxon>Actinomycetes</taxon>
        <taxon>Kitasatosporales</taxon>
        <taxon>Streptomycetaceae</taxon>
        <taxon>Streptomyces</taxon>
    </lineage>
</organism>
<dbReference type="Gene3D" id="3.40.50.1450">
    <property type="entry name" value="HybD-like"/>
    <property type="match status" value="1"/>
</dbReference>
<reference evidence="2 3" key="1">
    <citation type="submission" date="2019-03" db="EMBL/GenBank/DDBJ databases">
        <authorList>
            <person name="Gonzalez-Pimentel J.L."/>
        </authorList>
    </citation>
    <scope>NUCLEOTIDE SEQUENCE [LARGE SCALE GENOMIC DNA]</scope>
    <source>
        <strain evidence="2 3">JCM 31289</strain>
    </source>
</reference>
<dbReference type="InterPro" id="IPR023430">
    <property type="entry name" value="Pept_HybD-like_dom_sf"/>
</dbReference>
<dbReference type="GO" id="GO:0016485">
    <property type="term" value="P:protein processing"/>
    <property type="evidence" value="ECO:0007669"/>
    <property type="project" value="TreeGrafter"/>
</dbReference>
<dbReference type="AlphaFoldDB" id="A0A4Z0H9F5"/>
<dbReference type="PANTHER" id="PTHR30302:SF7">
    <property type="entry name" value="F420-NONREDUCING HYDROGENASE II"/>
    <property type="match status" value="1"/>
</dbReference>
<sequence length="223" mass="23148">MAALARIAVIGVGNEFRRDDGVGPAVIAGLERRAAHRPLPAETRLSSSEGDPGRLIGLWDGAELAVVVDAAHVPGGRPGRVHRLESGGPEVWRPSGAASTHGFGLGEAVELSRALGRTPRHLVVYAVECADTALGRGLTPAVSAAVDPLVERIAQELARHRGAAEHARHPDPVSGHTGYPGPVAEHARRPGPVGERPAPHAPEPGHRGGRPLPAAVETAGERR</sequence>
<feature type="compositionally biased region" description="Basic and acidic residues" evidence="1">
    <location>
        <begin position="160"/>
        <end position="171"/>
    </location>
</feature>
<dbReference type="OrthoDB" id="164170at2"/>
<dbReference type="PANTHER" id="PTHR30302">
    <property type="entry name" value="HYDROGENASE 1 MATURATION PROTEASE"/>
    <property type="match status" value="1"/>
</dbReference>
<dbReference type="GO" id="GO:0004175">
    <property type="term" value="F:endopeptidase activity"/>
    <property type="evidence" value="ECO:0007669"/>
    <property type="project" value="TreeGrafter"/>
</dbReference>
<gene>
    <name evidence="2" type="ORF">E4099_14290</name>
</gene>
<dbReference type="GO" id="GO:0008047">
    <property type="term" value="F:enzyme activator activity"/>
    <property type="evidence" value="ECO:0007669"/>
    <property type="project" value="InterPro"/>
</dbReference>
<evidence type="ECO:0000256" key="1">
    <source>
        <dbReference type="SAM" id="MobiDB-lite"/>
    </source>
</evidence>
<keyword evidence="2" id="KW-0378">Hydrolase</keyword>
<feature type="region of interest" description="Disordered" evidence="1">
    <location>
        <begin position="160"/>
        <end position="223"/>
    </location>
</feature>
<dbReference type="NCBIfam" id="TIGR00072">
    <property type="entry name" value="hydrog_prot"/>
    <property type="match status" value="1"/>
</dbReference>
<evidence type="ECO:0000313" key="2">
    <source>
        <dbReference type="EMBL" id="TGB09126.1"/>
    </source>
</evidence>
<comment type="caution">
    <text evidence="2">The sequence shown here is derived from an EMBL/GenBank/DDBJ whole genome shotgun (WGS) entry which is preliminary data.</text>
</comment>
<name>A0A4Z0H9F5_9ACTN</name>
<proteinExistence type="predicted"/>
<keyword evidence="2" id="KW-0645">Protease</keyword>
<accession>A0A4Z0H9F5</accession>
<dbReference type="EMBL" id="SRID01000110">
    <property type="protein sequence ID" value="TGB09126.1"/>
    <property type="molecule type" value="Genomic_DNA"/>
</dbReference>
<dbReference type="CDD" id="cd00518">
    <property type="entry name" value="H2MP"/>
    <property type="match status" value="1"/>
</dbReference>